<dbReference type="NCBIfam" id="TIGR00275">
    <property type="entry name" value="aminoacetone oxidase family FAD-binding enzyme"/>
    <property type="match status" value="1"/>
</dbReference>
<dbReference type="InterPro" id="IPR023166">
    <property type="entry name" value="BaiN-like_dom_sf"/>
</dbReference>
<evidence type="ECO:0000256" key="1">
    <source>
        <dbReference type="ARBA" id="ARBA00001974"/>
    </source>
</evidence>
<proteinExistence type="predicted"/>
<dbReference type="EMBL" id="RAYQ01000013">
    <property type="protein sequence ID" value="RKI90684.1"/>
    <property type="molecule type" value="Genomic_DNA"/>
</dbReference>
<dbReference type="PANTHER" id="PTHR42887">
    <property type="entry name" value="OS12G0638800 PROTEIN"/>
    <property type="match status" value="1"/>
</dbReference>
<dbReference type="Gene3D" id="3.50.50.60">
    <property type="entry name" value="FAD/NAD(P)-binding domain"/>
    <property type="match status" value="1"/>
</dbReference>
<dbReference type="Gene3D" id="2.40.30.10">
    <property type="entry name" value="Translation factors"/>
    <property type="match status" value="1"/>
</dbReference>
<feature type="region of interest" description="Disordered" evidence="4">
    <location>
        <begin position="144"/>
        <end position="171"/>
    </location>
</feature>
<dbReference type="SUPFAM" id="SSF51905">
    <property type="entry name" value="FAD/NAD(P)-binding domain"/>
    <property type="match status" value="1"/>
</dbReference>
<dbReference type="RefSeq" id="WP_120470417.1">
    <property type="nucleotide sequence ID" value="NZ_RAYQ01000013.1"/>
</dbReference>
<evidence type="ECO:0000259" key="6">
    <source>
        <dbReference type="Pfam" id="PF22780"/>
    </source>
</evidence>
<keyword evidence="8" id="KW-1185">Reference proteome</keyword>
<dbReference type="OrthoDB" id="9773233at2"/>
<evidence type="ECO:0000256" key="2">
    <source>
        <dbReference type="ARBA" id="ARBA00022630"/>
    </source>
</evidence>
<dbReference type="Pfam" id="PF22780">
    <property type="entry name" value="HI0933_like_1st"/>
    <property type="match status" value="1"/>
</dbReference>
<dbReference type="Gene3D" id="1.10.8.260">
    <property type="entry name" value="HI0933 insert domain-like"/>
    <property type="match status" value="1"/>
</dbReference>
<evidence type="ECO:0000313" key="7">
    <source>
        <dbReference type="EMBL" id="RKI90684.1"/>
    </source>
</evidence>
<dbReference type="Pfam" id="PF03486">
    <property type="entry name" value="HI0933_like"/>
    <property type="match status" value="2"/>
</dbReference>
<organism evidence="7 8">
    <name type="scientific">Parablautia intestinalis</name>
    <dbReference type="NCBI Taxonomy" id="2320100"/>
    <lineage>
        <taxon>Bacteria</taxon>
        <taxon>Bacillati</taxon>
        <taxon>Bacillota</taxon>
        <taxon>Clostridia</taxon>
        <taxon>Lachnospirales</taxon>
        <taxon>Lachnospiraceae</taxon>
        <taxon>Parablautia</taxon>
    </lineage>
</organism>
<keyword evidence="2" id="KW-0285">Flavoprotein</keyword>
<evidence type="ECO:0000259" key="5">
    <source>
        <dbReference type="Pfam" id="PF03486"/>
    </source>
</evidence>
<dbReference type="PANTHER" id="PTHR42887:SF2">
    <property type="entry name" value="OS12G0638800 PROTEIN"/>
    <property type="match status" value="1"/>
</dbReference>
<sequence length="445" mass="48958">MKHVIVVGGGAAGMMAAVGAAGEGARVTLLEQNEKTGKKIFITGKGRCNLTNACEKDTFFEHVVSNGKFLYSAFSKLDNFSTMSFFEKAGCRLKKERGERIFPSSDHAYDVTDALNRRMEKEGVRICLHTCVAEILTKTGMAKDDAAPFGEETAQKTHQKEKSEEKTENEKERIMGVRLTDGRILRGDAVILATGGKSYESTGSSGDGYRFARQMGHSVKDIKPALVPFTVQESWCMQMQGLSLKNVAVLLKSGKKRIFEGFGEMLFTHFGVSGPLILSASSYYVKKYFGMPVELCLDLKPALSREQLDGRLLRDFEENKNRQFKNVLEGLLPAKMIPVIVELSGITPEKRVNEITRQERNILIECLKNLTMTVNGTRGFEEAIITQGGVYVKEINPSTMESKLVKDLYFAGEVLDLDAMTGGFNLQIAWSTGYLAGISAAGSGS</sequence>
<feature type="domain" description="RsdA/BaiN/AoA(So)-like Rossmann fold-like" evidence="5">
    <location>
        <begin position="3"/>
        <end position="139"/>
    </location>
</feature>
<dbReference type="AlphaFoldDB" id="A0A3A9AI08"/>
<evidence type="ECO:0000256" key="3">
    <source>
        <dbReference type="ARBA" id="ARBA00022827"/>
    </source>
</evidence>
<accession>A0A3A9AI08</accession>
<reference evidence="7 8" key="1">
    <citation type="submission" date="2018-09" db="EMBL/GenBank/DDBJ databases">
        <title>Murine metabolic-syndrome-specific gut microbial biobank.</title>
        <authorList>
            <person name="Liu C."/>
        </authorList>
    </citation>
    <scope>NUCLEOTIDE SEQUENCE [LARGE SCALE GENOMIC DNA]</scope>
    <source>
        <strain evidence="7 8">0.1xD8-82</strain>
    </source>
</reference>
<dbReference type="InterPro" id="IPR055178">
    <property type="entry name" value="RsdA/BaiN/AoA(So)-like_dom"/>
</dbReference>
<feature type="compositionally biased region" description="Basic and acidic residues" evidence="4">
    <location>
        <begin position="153"/>
        <end position="171"/>
    </location>
</feature>
<gene>
    <name evidence="7" type="ORF">D7V94_12935</name>
</gene>
<feature type="domain" description="RsdA/BaiN/AoA(So)-like Rossmann fold-like" evidence="5">
    <location>
        <begin position="160"/>
        <end position="437"/>
    </location>
</feature>
<name>A0A3A9AI08_9FIRM</name>
<dbReference type="InterPro" id="IPR057661">
    <property type="entry name" value="RsdA/BaiN/AoA(So)_Rossmann"/>
</dbReference>
<dbReference type="InterPro" id="IPR036188">
    <property type="entry name" value="FAD/NAD-bd_sf"/>
</dbReference>
<protein>
    <submittedName>
        <fullName evidence="7">NAD(P)/FAD-dependent oxidoreductase</fullName>
    </submittedName>
</protein>
<dbReference type="Proteomes" id="UP000280696">
    <property type="component" value="Unassembled WGS sequence"/>
</dbReference>
<evidence type="ECO:0000313" key="8">
    <source>
        <dbReference type="Proteomes" id="UP000280696"/>
    </source>
</evidence>
<comment type="caution">
    <text evidence="7">The sequence shown here is derived from an EMBL/GenBank/DDBJ whole genome shotgun (WGS) entry which is preliminary data.</text>
</comment>
<comment type="cofactor">
    <cofactor evidence="1">
        <name>FAD</name>
        <dbReference type="ChEBI" id="CHEBI:57692"/>
    </cofactor>
</comment>
<dbReference type="SUPFAM" id="SSF160996">
    <property type="entry name" value="HI0933 insert domain-like"/>
    <property type="match status" value="1"/>
</dbReference>
<evidence type="ECO:0000256" key="4">
    <source>
        <dbReference type="SAM" id="MobiDB-lite"/>
    </source>
</evidence>
<feature type="domain" description="RsdA/BaiN/AoA(So)-like insert" evidence="6">
    <location>
        <begin position="223"/>
        <end position="385"/>
    </location>
</feature>
<dbReference type="InterPro" id="IPR004792">
    <property type="entry name" value="BaiN-like"/>
</dbReference>
<keyword evidence="3" id="KW-0274">FAD</keyword>